<dbReference type="OrthoDB" id="1739907at2759"/>
<dbReference type="InterPro" id="IPR043151">
    <property type="entry name" value="BAH_sf"/>
</dbReference>
<keyword evidence="3" id="KW-1185">Reference proteome</keyword>
<reference evidence="4" key="2">
    <citation type="submission" date="2025-08" db="UniProtKB">
        <authorList>
            <consortium name="RefSeq"/>
        </authorList>
    </citation>
    <scope>IDENTIFICATION</scope>
    <source>
        <tissue evidence="4">Leaves</tissue>
    </source>
</reference>
<dbReference type="InterPro" id="IPR001025">
    <property type="entry name" value="BAH_dom"/>
</dbReference>
<protein>
    <submittedName>
        <fullName evidence="4">ASI1-immunoprecipitated protein 3-like</fullName>
    </submittedName>
</protein>
<proteinExistence type="predicted"/>
<dbReference type="SMART" id="SM00439">
    <property type="entry name" value="BAH"/>
    <property type="match status" value="1"/>
</dbReference>
<sequence>MLELAKHLHTVHTVAAMGSDNNSAEGMAIDDDNEEAAPPSEPPQQMLTKIPDTDLTNERELKKLKLAEVEDKEEDKSRKVAVAALPLAMAAPTSSDDEETIEENPHPIGKLVRVSGKGTGRRKHYKSFGYDGNRYDLEDPVLLAPYEPNQKPDLAIIKDITQTKGGRMMVIGQRFYRPGEAEKKDGGFWQSNNTRELFYSFHKDEFPAESVMHRFVVHFIPPKMQIPPRTEQPGFIVQKMYLTKRKLLFKLKDAGANKEEEIDLLVQKTKSRLGNLPNIQPKDAVAH</sequence>
<reference evidence="3" key="1">
    <citation type="journal article" date="2025" name="Foods">
        <title>Unveiling the Microbial Signatures of Arabica Coffee Cherries: Insights into Ripeness Specific Diversity, Functional Traits, and Implications for Quality and Safety.</title>
        <authorList>
            <consortium name="RefSeq"/>
            <person name="Tenea G.N."/>
            <person name="Cifuentes V."/>
            <person name="Reyes P."/>
            <person name="Cevallos-Vallejos M."/>
        </authorList>
    </citation>
    <scope>NUCLEOTIDE SEQUENCE [LARGE SCALE GENOMIC DNA]</scope>
</reference>
<feature type="region of interest" description="Disordered" evidence="1">
    <location>
        <begin position="90"/>
        <end position="115"/>
    </location>
</feature>
<feature type="region of interest" description="Disordered" evidence="1">
    <location>
        <begin position="17"/>
        <end position="56"/>
    </location>
</feature>
<dbReference type="Proteomes" id="UP001652660">
    <property type="component" value="Chromosome 6e"/>
</dbReference>
<dbReference type="PANTHER" id="PTHR46871:SF1">
    <property type="entry name" value="BROMO-ADJACENT HOMOLOGY (BAH) DOMAIN-CONTAINING PROTEIN"/>
    <property type="match status" value="1"/>
</dbReference>
<dbReference type="PANTHER" id="PTHR46871">
    <property type="entry name" value="BROMO-ADJACENT HOMOLOGY (BAH) DOMAIN-CONTAINING PROTEIN"/>
    <property type="match status" value="1"/>
</dbReference>
<dbReference type="RefSeq" id="XP_027070158.2">
    <property type="nucleotide sequence ID" value="XM_027214357.2"/>
</dbReference>
<evidence type="ECO:0000313" key="3">
    <source>
        <dbReference type="Proteomes" id="UP001652660"/>
    </source>
</evidence>
<name>A0A6P6SVY9_COFAR</name>
<dbReference type="Pfam" id="PF01426">
    <property type="entry name" value="BAH"/>
    <property type="match status" value="1"/>
</dbReference>
<evidence type="ECO:0000256" key="1">
    <source>
        <dbReference type="SAM" id="MobiDB-lite"/>
    </source>
</evidence>
<evidence type="ECO:0000259" key="2">
    <source>
        <dbReference type="PROSITE" id="PS51038"/>
    </source>
</evidence>
<dbReference type="GO" id="GO:0003682">
    <property type="term" value="F:chromatin binding"/>
    <property type="evidence" value="ECO:0007669"/>
    <property type="project" value="InterPro"/>
</dbReference>
<gene>
    <name evidence="4" type="primary">LOC113695316</name>
</gene>
<dbReference type="AlphaFoldDB" id="A0A6P6SVY9"/>
<dbReference type="GeneID" id="113695316"/>
<accession>A0A6P6SVY9</accession>
<dbReference type="Gene3D" id="2.30.30.490">
    <property type="match status" value="1"/>
</dbReference>
<organism evidence="3 4">
    <name type="scientific">Coffea arabica</name>
    <name type="common">Arabian coffee</name>
    <dbReference type="NCBI Taxonomy" id="13443"/>
    <lineage>
        <taxon>Eukaryota</taxon>
        <taxon>Viridiplantae</taxon>
        <taxon>Streptophyta</taxon>
        <taxon>Embryophyta</taxon>
        <taxon>Tracheophyta</taxon>
        <taxon>Spermatophyta</taxon>
        <taxon>Magnoliopsida</taxon>
        <taxon>eudicotyledons</taxon>
        <taxon>Gunneridae</taxon>
        <taxon>Pentapetalae</taxon>
        <taxon>asterids</taxon>
        <taxon>lamiids</taxon>
        <taxon>Gentianales</taxon>
        <taxon>Rubiaceae</taxon>
        <taxon>Ixoroideae</taxon>
        <taxon>Gardenieae complex</taxon>
        <taxon>Bertiereae - Coffeeae clade</taxon>
        <taxon>Coffeeae</taxon>
        <taxon>Coffea</taxon>
    </lineage>
</organism>
<dbReference type="PROSITE" id="PS51038">
    <property type="entry name" value="BAH"/>
    <property type="match status" value="1"/>
</dbReference>
<feature type="domain" description="BAH" evidence="2">
    <location>
        <begin position="133"/>
        <end position="252"/>
    </location>
</feature>
<evidence type="ECO:0000313" key="4">
    <source>
        <dbReference type="RefSeq" id="XP_027070158.2"/>
    </source>
</evidence>